<dbReference type="AlphaFoldDB" id="F1LDV5"/>
<dbReference type="InterPro" id="IPR027370">
    <property type="entry name" value="Znf-RING_euk"/>
</dbReference>
<evidence type="ECO:0000256" key="2">
    <source>
        <dbReference type="ARBA" id="ARBA00022723"/>
    </source>
</evidence>
<dbReference type="InterPro" id="IPR017907">
    <property type="entry name" value="Znf_RING_CS"/>
</dbReference>
<dbReference type="Gene3D" id="3.30.40.10">
    <property type="entry name" value="Zinc/RING finger domain, C3HC4 (zinc finger)"/>
    <property type="match status" value="1"/>
</dbReference>
<name>F1LDV5_ASCSU</name>
<dbReference type="EMBL" id="JI179620">
    <property type="protein sequence ID" value="ADY48309.1"/>
    <property type="molecule type" value="mRNA"/>
</dbReference>
<feature type="domain" description="B box-type" evidence="7">
    <location>
        <begin position="79"/>
        <end position="126"/>
    </location>
</feature>
<dbReference type="GO" id="GO:0048471">
    <property type="term" value="C:perinuclear region of cytoplasm"/>
    <property type="evidence" value="ECO:0007669"/>
    <property type="project" value="TreeGrafter"/>
</dbReference>
<proteinExistence type="evidence at transcript level"/>
<dbReference type="Pfam" id="PF13445">
    <property type="entry name" value="zf-RING_UBOX"/>
    <property type="match status" value="1"/>
</dbReference>
<evidence type="ECO:0000259" key="7">
    <source>
        <dbReference type="PROSITE" id="PS50119"/>
    </source>
</evidence>
<evidence type="ECO:0000256" key="4">
    <source>
        <dbReference type="ARBA" id="ARBA00022833"/>
    </source>
</evidence>
<dbReference type="InterPro" id="IPR000315">
    <property type="entry name" value="Znf_B-box"/>
</dbReference>
<sequence length="227" mass="25744">MACSLSLLMFKLENAESRNPLECLICDREFTQPIRLPCQHSYCRDCVQGRSMCPVCGSVIEGDLVPDSLLSFLIDTSHETTEICANCDQISQPMHFCETCQQALCNRCRQNTHQAKMFAAHRLVPLEERARVKGRVICPQHGEPFILYSIESRSLACIVCFNNAALDSRLSGITWYILMQHTNSVAKNSKKRPLNCVLFRIMSVNSSNCENVLHRNFRIVIAVQVNM</sequence>
<dbReference type="Pfam" id="PF00643">
    <property type="entry name" value="zf-B_box"/>
    <property type="match status" value="1"/>
</dbReference>
<accession>F1LDV5</accession>
<dbReference type="PROSITE" id="PS50119">
    <property type="entry name" value="ZF_BBOX"/>
    <property type="match status" value="1"/>
</dbReference>
<dbReference type="CDD" id="cd19814">
    <property type="entry name" value="Bbox1_RNF207-like"/>
    <property type="match status" value="1"/>
</dbReference>
<evidence type="ECO:0000256" key="5">
    <source>
        <dbReference type="PROSITE-ProRule" id="PRU00024"/>
    </source>
</evidence>
<dbReference type="SMART" id="SM00184">
    <property type="entry name" value="RING"/>
    <property type="match status" value="1"/>
</dbReference>
<organism evidence="8">
    <name type="scientific">Ascaris suum</name>
    <name type="common">Pig roundworm</name>
    <name type="synonym">Ascaris lumbricoides</name>
    <dbReference type="NCBI Taxonomy" id="6253"/>
    <lineage>
        <taxon>Eukaryota</taxon>
        <taxon>Metazoa</taxon>
        <taxon>Ecdysozoa</taxon>
        <taxon>Nematoda</taxon>
        <taxon>Chromadorea</taxon>
        <taxon>Rhabditida</taxon>
        <taxon>Spirurina</taxon>
        <taxon>Ascaridomorpha</taxon>
        <taxon>Ascaridoidea</taxon>
        <taxon>Ascarididae</taxon>
        <taxon>Ascaris</taxon>
    </lineage>
</organism>
<evidence type="ECO:0000313" key="8">
    <source>
        <dbReference type="EMBL" id="ADY48309.1"/>
    </source>
</evidence>
<dbReference type="GO" id="GO:0008270">
    <property type="term" value="F:zinc ion binding"/>
    <property type="evidence" value="ECO:0007669"/>
    <property type="project" value="UniProtKB-KW"/>
</dbReference>
<feature type="domain" description="RING-type" evidence="6">
    <location>
        <begin position="23"/>
        <end position="56"/>
    </location>
</feature>
<dbReference type="GO" id="GO:0044325">
    <property type="term" value="F:transmembrane transporter binding"/>
    <property type="evidence" value="ECO:0007669"/>
    <property type="project" value="TreeGrafter"/>
</dbReference>
<keyword evidence="4" id="KW-0862">Zinc</keyword>
<dbReference type="SUPFAM" id="SSF57850">
    <property type="entry name" value="RING/U-box"/>
    <property type="match status" value="1"/>
</dbReference>
<reference evidence="8" key="1">
    <citation type="journal article" date="2011" name="Genome Res.">
        <title>Deep small RNA sequencing from the nematode Ascaris reveals conservation, functional diversification, and novel developmental profiles.</title>
        <authorList>
            <person name="Wang J."/>
            <person name="Czech B."/>
            <person name="Crunk A."/>
            <person name="Wallace A."/>
            <person name="Mitreva M."/>
            <person name="Hannon G.J."/>
            <person name="Davis R.E."/>
        </authorList>
    </citation>
    <scope>NUCLEOTIDE SEQUENCE</scope>
</reference>
<dbReference type="Gene3D" id="3.30.160.60">
    <property type="entry name" value="Classic Zinc Finger"/>
    <property type="match status" value="1"/>
</dbReference>
<evidence type="ECO:0000256" key="3">
    <source>
        <dbReference type="ARBA" id="ARBA00022771"/>
    </source>
</evidence>
<keyword evidence="2" id="KW-0479">Metal-binding</keyword>
<dbReference type="PANTHER" id="PTHR22635">
    <property type="entry name" value="RING FINGER PROTEIN 207"/>
    <property type="match status" value="1"/>
</dbReference>
<evidence type="ECO:0000256" key="1">
    <source>
        <dbReference type="ARBA" id="ARBA00021526"/>
    </source>
</evidence>
<evidence type="ECO:0000259" key="6">
    <source>
        <dbReference type="PROSITE" id="PS50089"/>
    </source>
</evidence>
<protein>
    <recommendedName>
        <fullName evidence="1">RING finger protein 207</fullName>
    </recommendedName>
</protein>
<keyword evidence="3 5" id="KW-0863">Zinc-finger</keyword>
<dbReference type="InterPro" id="IPR013083">
    <property type="entry name" value="Znf_RING/FYVE/PHD"/>
</dbReference>
<dbReference type="GO" id="GO:0030544">
    <property type="term" value="F:Hsp70 protein binding"/>
    <property type="evidence" value="ECO:0007669"/>
    <property type="project" value="InterPro"/>
</dbReference>
<dbReference type="PANTHER" id="PTHR22635:SF0">
    <property type="entry name" value="RING FINGER PROTEIN 207"/>
    <property type="match status" value="1"/>
</dbReference>
<dbReference type="PROSITE" id="PS50089">
    <property type="entry name" value="ZF_RING_2"/>
    <property type="match status" value="1"/>
</dbReference>
<dbReference type="InterPro" id="IPR039320">
    <property type="entry name" value="RNF207"/>
</dbReference>
<dbReference type="SMART" id="SM00336">
    <property type="entry name" value="BBOX"/>
    <property type="match status" value="1"/>
</dbReference>
<dbReference type="InterPro" id="IPR001841">
    <property type="entry name" value="Znf_RING"/>
</dbReference>
<dbReference type="PROSITE" id="PS00518">
    <property type="entry name" value="ZF_RING_1"/>
    <property type="match status" value="1"/>
</dbReference>